<keyword evidence="2" id="KW-1185">Reference proteome</keyword>
<sequence length="52" mass="6179">MNYKWGQKGRRIMPLILIINGENERRLISTAMTREPDGDEATLRKKFMTVWI</sequence>
<evidence type="ECO:0000313" key="1">
    <source>
        <dbReference type="EMBL" id="ABC78938.1"/>
    </source>
</evidence>
<reference evidence="1 2" key="1">
    <citation type="journal article" date="2007" name="Proc. Natl. Acad. Sci. U.S.A.">
        <title>The genome of Syntrophus aciditrophicus: life at the thermodynamic limit of microbial growth.</title>
        <authorList>
            <person name="McInerney M.J."/>
            <person name="Rohlin L."/>
            <person name="Mouttaki H."/>
            <person name="Kim U."/>
            <person name="Krupp R.S."/>
            <person name="Rios-Hernandez L."/>
            <person name="Sieber J."/>
            <person name="Struchtemeyer C.G."/>
            <person name="Bhattacharyya A."/>
            <person name="Campbell J.W."/>
            <person name="Gunsalus R.P."/>
        </authorList>
    </citation>
    <scope>NUCLEOTIDE SEQUENCE [LARGE SCALE GENOMIC DNA]</scope>
    <source>
        <strain evidence="1 2">SB</strain>
    </source>
</reference>
<gene>
    <name evidence="1" type="ORF">SYN_01620</name>
</gene>
<dbReference type="InParanoid" id="Q2LXX5"/>
<dbReference type="Proteomes" id="UP000001933">
    <property type="component" value="Chromosome"/>
</dbReference>
<evidence type="ECO:0000313" key="2">
    <source>
        <dbReference type="Proteomes" id="UP000001933"/>
    </source>
</evidence>
<proteinExistence type="predicted"/>
<dbReference type="KEGG" id="sat:SYN_01620"/>
<dbReference type="AlphaFoldDB" id="Q2LXX5"/>
<name>Q2LXX5_SYNAS</name>
<organism evidence="1 2">
    <name type="scientific">Syntrophus aciditrophicus (strain SB)</name>
    <dbReference type="NCBI Taxonomy" id="56780"/>
    <lineage>
        <taxon>Bacteria</taxon>
        <taxon>Pseudomonadati</taxon>
        <taxon>Thermodesulfobacteriota</taxon>
        <taxon>Syntrophia</taxon>
        <taxon>Syntrophales</taxon>
        <taxon>Syntrophaceae</taxon>
        <taxon>Syntrophus</taxon>
    </lineage>
</organism>
<accession>Q2LXX5</accession>
<dbReference type="EMBL" id="CP000252">
    <property type="protein sequence ID" value="ABC78938.1"/>
    <property type="molecule type" value="Genomic_DNA"/>
</dbReference>
<dbReference type="HOGENOM" id="CLU_3085536_0_0_7"/>
<protein>
    <submittedName>
        <fullName evidence="1">Hypothetical cytosolic protein</fullName>
    </submittedName>
</protein>